<keyword evidence="1" id="KW-1133">Transmembrane helix</keyword>
<protein>
    <submittedName>
        <fullName evidence="3">Diguanylate cyclase domain-containing protein</fullName>
        <ecNumber evidence="3">2.7.7.65</ecNumber>
    </submittedName>
</protein>
<dbReference type="GO" id="GO:0052621">
    <property type="term" value="F:diguanylate cyclase activity"/>
    <property type="evidence" value="ECO:0007669"/>
    <property type="project" value="UniProtKB-EC"/>
</dbReference>
<evidence type="ECO:0000256" key="1">
    <source>
        <dbReference type="SAM" id="Phobius"/>
    </source>
</evidence>
<keyword evidence="1" id="KW-0812">Transmembrane</keyword>
<sequence>MSSELLTDLLHRSRLRTVSWLCLLYLLYTLVTTVLSPEPLDATLDQHLTRYLAAGITALCLALVHRFPSSIQAVYLGSLTLLVTVAMQEIQRLTSAGTFPLHLSLWLMAHATLVFLIFGTRRGLWVMGSVSFTLLATLLLNWPADPYAAADWLTTILTVLAAGGAGYMIMRIIEVNLLSHEQTALALRHARTDTLTRLPGRAALDAELQRLLARHAALGLPLSLAVCDIDHFKTVNDRWGHHRGDVLLFEFGQRLQALLEVEGGIVGRWGGEEFLVMLPGHDSASATRIMEACRRSLELQPIARPVVTVSIGISSTASGRISQAQLFNEADAAMYHAKQSGRNQVRVFQPDMTSRGHPAEIQAPPQPGT</sequence>
<feature type="transmembrane region" description="Helical" evidence="1">
    <location>
        <begin position="18"/>
        <end position="36"/>
    </location>
</feature>
<dbReference type="InterPro" id="IPR029787">
    <property type="entry name" value="Nucleotide_cyclase"/>
</dbReference>
<name>A0ABV8ACG6_9DEIO</name>
<comment type="caution">
    <text evidence="3">The sequence shown here is derived from an EMBL/GenBank/DDBJ whole genome shotgun (WGS) entry which is preliminary data.</text>
</comment>
<evidence type="ECO:0000313" key="4">
    <source>
        <dbReference type="Proteomes" id="UP001595748"/>
    </source>
</evidence>
<dbReference type="InterPro" id="IPR050469">
    <property type="entry name" value="Diguanylate_Cyclase"/>
</dbReference>
<feature type="transmembrane region" description="Helical" evidence="1">
    <location>
        <begin position="99"/>
        <end position="118"/>
    </location>
</feature>
<dbReference type="EC" id="2.7.7.65" evidence="3"/>
<keyword evidence="4" id="KW-1185">Reference proteome</keyword>
<dbReference type="PANTHER" id="PTHR45138:SF9">
    <property type="entry name" value="DIGUANYLATE CYCLASE DGCM-RELATED"/>
    <property type="match status" value="1"/>
</dbReference>
<dbReference type="CDD" id="cd01949">
    <property type="entry name" value="GGDEF"/>
    <property type="match status" value="1"/>
</dbReference>
<keyword evidence="1" id="KW-0472">Membrane</keyword>
<feature type="transmembrane region" description="Helical" evidence="1">
    <location>
        <begin position="125"/>
        <end position="144"/>
    </location>
</feature>
<dbReference type="InterPro" id="IPR000160">
    <property type="entry name" value="GGDEF_dom"/>
</dbReference>
<dbReference type="PROSITE" id="PS50887">
    <property type="entry name" value="GGDEF"/>
    <property type="match status" value="1"/>
</dbReference>
<feature type="domain" description="GGDEF" evidence="2">
    <location>
        <begin position="220"/>
        <end position="350"/>
    </location>
</feature>
<feature type="transmembrane region" description="Helical" evidence="1">
    <location>
        <begin position="71"/>
        <end position="87"/>
    </location>
</feature>
<dbReference type="NCBIfam" id="TIGR00254">
    <property type="entry name" value="GGDEF"/>
    <property type="match status" value="1"/>
</dbReference>
<feature type="transmembrane region" description="Helical" evidence="1">
    <location>
        <begin position="48"/>
        <end position="64"/>
    </location>
</feature>
<dbReference type="SMART" id="SM00267">
    <property type="entry name" value="GGDEF"/>
    <property type="match status" value="1"/>
</dbReference>
<dbReference type="Gene3D" id="3.30.70.270">
    <property type="match status" value="1"/>
</dbReference>
<dbReference type="Proteomes" id="UP001595748">
    <property type="component" value="Unassembled WGS sequence"/>
</dbReference>
<gene>
    <name evidence="3" type="ORF">ACFOPQ_14020</name>
</gene>
<proteinExistence type="predicted"/>
<dbReference type="PANTHER" id="PTHR45138">
    <property type="entry name" value="REGULATORY COMPONENTS OF SENSORY TRANSDUCTION SYSTEM"/>
    <property type="match status" value="1"/>
</dbReference>
<dbReference type="SUPFAM" id="SSF55073">
    <property type="entry name" value="Nucleotide cyclase"/>
    <property type="match status" value="1"/>
</dbReference>
<accession>A0ABV8ACG6</accession>
<dbReference type="EMBL" id="JBHRZF010000163">
    <property type="protein sequence ID" value="MFC3861880.1"/>
    <property type="molecule type" value="Genomic_DNA"/>
</dbReference>
<reference evidence="4" key="1">
    <citation type="journal article" date="2019" name="Int. J. Syst. Evol. Microbiol.">
        <title>The Global Catalogue of Microorganisms (GCM) 10K type strain sequencing project: providing services to taxonomists for standard genome sequencing and annotation.</title>
        <authorList>
            <consortium name="The Broad Institute Genomics Platform"/>
            <consortium name="The Broad Institute Genome Sequencing Center for Infectious Disease"/>
            <person name="Wu L."/>
            <person name="Ma J."/>
        </authorList>
    </citation>
    <scope>NUCLEOTIDE SEQUENCE [LARGE SCALE GENOMIC DNA]</scope>
    <source>
        <strain evidence="4">CCTCC AB 2013263</strain>
    </source>
</reference>
<keyword evidence="3" id="KW-0808">Transferase</keyword>
<feature type="transmembrane region" description="Helical" evidence="1">
    <location>
        <begin position="150"/>
        <end position="170"/>
    </location>
</feature>
<dbReference type="InterPro" id="IPR043128">
    <property type="entry name" value="Rev_trsase/Diguanyl_cyclase"/>
</dbReference>
<evidence type="ECO:0000313" key="3">
    <source>
        <dbReference type="EMBL" id="MFC3861880.1"/>
    </source>
</evidence>
<evidence type="ECO:0000259" key="2">
    <source>
        <dbReference type="PROSITE" id="PS50887"/>
    </source>
</evidence>
<dbReference type="RefSeq" id="WP_380079212.1">
    <property type="nucleotide sequence ID" value="NZ_JBHRZF010000163.1"/>
</dbReference>
<dbReference type="Pfam" id="PF00990">
    <property type="entry name" value="GGDEF"/>
    <property type="match status" value="1"/>
</dbReference>
<keyword evidence="3" id="KW-0548">Nucleotidyltransferase</keyword>
<organism evidence="3 4">
    <name type="scientific">Deinococcus antarcticus</name>
    <dbReference type="NCBI Taxonomy" id="1298767"/>
    <lineage>
        <taxon>Bacteria</taxon>
        <taxon>Thermotogati</taxon>
        <taxon>Deinococcota</taxon>
        <taxon>Deinococci</taxon>
        <taxon>Deinococcales</taxon>
        <taxon>Deinococcaceae</taxon>
        <taxon>Deinococcus</taxon>
    </lineage>
</organism>